<evidence type="ECO:0000313" key="3">
    <source>
        <dbReference type="EMBL" id="AFU59794.1"/>
    </source>
</evidence>
<dbReference type="OrthoDB" id="8127at2157"/>
<organism evidence="3 4">
    <name type="scientific">Nitrososphaera gargensis (strain Ga9.2)</name>
    <dbReference type="NCBI Taxonomy" id="1237085"/>
    <lineage>
        <taxon>Archaea</taxon>
        <taxon>Nitrososphaerota</taxon>
        <taxon>Nitrososphaeria</taxon>
        <taxon>Nitrososphaerales</taxon>
        <taxon>Nitrososphaeraceae</taxon>
        <taxon>Nitrososphaera</taxon>
    </lineage>
</organism>
<dbReference type="GeneID" id="13794894"/>
<dbReference type="Proteomes" id="UP000008037">
    <property type="component" value="Chromosome"/>
</dbReference>
<dbReference type="GO" id="GO:0000160">
    <property type="term" value="P:phosphorelay signal transduction system"/>
    <property type="evidence" value="ECO:0007669"/>
    <property type="project" value="InterPro"/>
</dbReference>
<evidence type="ECO:0000313" key="4">
    <source>
        <dbReference type="Proteomes" id="UP000008037"/>
    </source>
</evidence>
<feature type="domain" description="Response regulatory" evidence="2">
    <location>
        <begin position="6"/>
        <end position="123"/>
    </location>
</feature>
<keyword evidence="4" id="KW-1185">Reference proteome</keyword>
<dbReference type="InParanoid" id="K0INQ7"/>
<dbReference type="InterPro" id="IPR011006">
    <property type="entry name" value="CheY-like_superfamily"/>
</dbReference>
<protein>
    <submittedName>
        <fullName evidence="3">Putative signal transduction response regulator, receiver domain protein</fullName>
    </submittedName>
</protein>
<dbReference type="KEGG" id="nga:Ngar_c28750"/>
<gene>
    <name evidence="3" type="ordered locus">Ngar_c28750</name>
</gene>
<evidence type="ECO:0000256" key="1">
    <source>
        <dbReference type="ARBA" id="ARBA00022553"/>
    </source>
</evidence>
<dbReference type="CDD" id="cd00156">
    <property type="entry name" value="REC"/>
    <property type="match status" value="1"/>
</dbReference>
<dbReference type="SMART" id="SM00448">
    <property type="entry name" value="REC"/>
    <property type="match status" value="1"/>
</dbReference>
<dbReference type="RefSeq" id="WP_015020328.1">
    <property type="nucleotide sequence ID" value="NC_018719.1"/>
</dbReference>
<name>K0INQ7_NITGG</name>
<accession>K0INQ7</accession>
<dbReference type="PROSITE" id="PS50110">
    <property type="entry name" value="RESPONSE_REGULATORY"/>
    <property type="match status" value="1"/>
</dbReference>
<keyword evidence="1" id="KW-0597">Phosphoprotein</keyword>
<dbReference type="InterPro" id="IPR050595">
    <property type="entry name" value="Bact_response_regulator"/>
</dbReference>
<dbReference type="Gene3D" id="3.40.50.2300">
    <property type="match status" value="1"/>
</dbReference>
<dbReference type="PANTHER" id="PTHR44591">
    <property type="entry name" value="STRESS RESPONSE REGULATOR PROTEIN 1"/>
    <property type="match status" value="1"/>
</dbReference>
<proteinExistence type="predicted"/>
<dbReference type="EMBL" id="CP002408">
    <property type="protein sequence ID" value="AFU59794.1"/>
    <property type="molecule type" value="Genomic_DNA"/>
</dbReference>
<sequence length="128" mass="14509">MEKQHKLLVVDDEPDILYITVRTLQKYFLVDPFTSPIKALAHFEKHANEYTLVLSDIRMPGMSGMEFLNVVKLIRPDIPILVMTAYSASDDEIVGAIPWIAKEEIVHKPFRALEICGAVKKILKITSS</sequence>
<dbReference type="SUPFAM" id="SSF52172">
    <property type="entry name" value="CheY-like"/>
    <property type="match status" value="1"/>
</dbReference>
<dbReference type="AlphaFoldDB" id="K0INQ7"/>
<reference evidence="3 4" key="1">
    <citation type="journal article" date="2012" name="Environ. Microbiol.">
        <title>The genome of the ammonia-oxidizing Candidatus Nitrososphaera gargensis: insights into metabolic versatility and environmental adaptations.</title>
        <authorList>
            <person name="Spang A."/>
            <person name="Poehlein A."/>
            <person name="Offre P."/>
            <person name="Zumbragel S."/>
            <person name="Haider S."/>
            <person name="Rychlik N."/>
            <person name="Nowka B."/>
            <person name="Schmeisser C."/>
            <person name="Lebedeva E.V."/>
            <person name="Rattei T."/>
            <person name="Bohm C."/>
            <person name="Schmid M."/>
            <person name="Galushko A."/>
            <person name="Hatzenpichler R."/>
            <person name="Weinmaier T."/>
            <person name="Daniel R."/>
            <person name="Schleper C."/>
            <person name="Spieck E."/>
            <person name="Streit W."/>
            <person name="Wagner M."/>
        </authorList>
    </citation>
    <scope>NUCLEOTIDE SEQUENCE [LARGE SCALE GENOMIC DNA]</scope>
    <source>
        <strain evidence="4">Ga9.2</strain>
    </source>
</reference>
<dbReference type="PANTHER" id="PTHR44591:SF3">
    <property type="entry name" value="RESPONSE REGULATORY DOMAIN-CONTAINING PROTEIN"/>
    <property type="match status" value="1"/>
</dbReference>
<dbReference type="InterPro" id="IPR001789">
    <property type="entry name" value="Sig_transdc_resp-reg_receiver"/>
</dbReference>
<dbReference type="HOGENOM" id="CLU_000445_69_8_2"/>
<evidence type="ECO:0000259" key="2">
    <source>
        <dbReference type="PROSITE" id="PS50110"/>
    </source>
</evidence>
<dbReference type="Pfam" id="PF00072">
    <property type="entry name" value="Response_reg"/>
    <property type="match status" value="1"/>
</dbReference>
<dbReference type="BioCyc" id="CNIT1237085:G1324-2875-MONOMER"/>